<comment type="similarity">
    <text evidence="1">Belongs to the SCC3 family.</text>
</comment>
<accession>A0ABN9C8B4</accession>
<proteinExistence type="inferred from homology"/>
<dbReference type="InterPro" id="IPR016024">
    <property type="entry name" value="ARM-type_fold"/>
</dbReference>
<dbReference type="Proteomes" id="UP001162483">
    <property type="component" value="Unassembled WGS sequence"/>
</dbReference>
<name>A0ABN9C8B4_9NEOB</name>
<dbReference type="InterPro" id="IPR039662">
    <property type="entry name" value="Cohesin_Scc3/SA"/>
</dbReference>
<feature type="domain" description="Cohesin subunit SCC3/SA HEAT-repeats" evidence="2">
    <location>
        <begin position="2"/>
        <end position="148"/>
    </location>
</feature>
<protein>
    <recommendedName>
        <fullName evidence="2">Cohesin subunit SCC3/SA HEAT-repeats domain-containing protein</fullName>
    </recommendedName>
</protein>
<gene>
    <name evidence="3" type="ORF">SPARVUS_LOCUS4470757</name>
</gene>
<organism evidence="3 4">
    <name type="scientific">Staurois parvus</name>
    <dbReference type="NCBI Taxonomy" id="386267"/>
    <lineage>
        <taxon>Eukaryota</taxon>
        <taxon>Metazoa</taxon>
        <taxon>Chordata</taxon>
        <taxon>Craniata</taxon>
        <taxon>Vertebrata</taxon>
        <taxon>Euteleostomi</taxon>
        <taxon>Amphibia</taxon>
        <taxon>Batrachia</taxon>
        <taxon>Anura</taxon>
        <taxon>Neobatrachia</taxon>
        <taxon>Ranoidea</taxon>
        <taxon>Ranidae</taxon>
        <taxon>Staurois</taxon>
    </lineage>
</organism>
<dbReference type="InterPro" id="IPR056396">
    <property type="entry name" value="HEAT_SCC3-SA"/>
</dbReference>
<keyword evidence="4" id="KW-1185">Reference proteome</keyword>
<evidence type="ECO:0000259" key="2">
    <source>
        <dbReference type="Pfam" id="PF24571"/>
    </source>
</evidence>
<dbReference type="PANTHER" id="PTHR11199:SF8">
    <property type="entry name" value="COHESIN SUBUNIT SA-3"/>
    <property type="match status" value="1"/>
</dbReference>
<dbReference type="Pfam" id="PF24571">
    <property type="entry name" value="HEAT_SCC3-SA"/>
    <property type="match status" value="1"/>
</dbReference>
<comment type="caution">
    <text evidence="3">The sequence shown here is derived from an EMBL/GenBank/DDBJ whole genome shotgun (WGS) entry which is preliminary data.</text>
</comment>
<evidence type="ECO:0000256" key="1">
    <source>
        <dbReference type="ARBA" id="ARBA00005486"/>
    </source>
</evidence>
<dbReference type="EMBL" id="CATNWA010008312">
    <property type="protein sequence ID" value="CAI9555873.1"/>
    <property type="molecule type" value="Genomic_DNA"/>
</dbReference>
<evidence type="ECO:0000313" key="4">
    <source>
        <dbReference type="Proteomes" id="UP001162483"/>
    </source>
</evidence>
<reference evidence="3" key="1">
    <citation type="submission" date="2023-05" db="EMBL/GenBank/DDBJ databases">
        <authorList>
            <person name="Stuckert A."/>
        </authorList>
    </citation>
    <scope>NUCLEOTIDE SEQUENCE</scope>
</reference>
<sequence length="148" mass="17006">MKDRKAHTEDKSRLSHHMIVALPHLLAKFSADADKMETVLKVVGYLELEMYCTGRLEKYFDLLLTQIREILEKHTDPKVLESCSRALYTLSDRKQTLHKKTDLTVSQLVDGLSDHFLKLLPDILQVSDLDEDDVYNAAATMKRLSALY</sequence>
<feature type="non-terminal residue" evidence="3">
    <location>
        <position position="148"/>
    </location>
</feature>
<dbReference type="SUPFAM" id="SSF48371">
    <property type="entry name" value="ARM repeat"/>
    <property type="match status" value="1"/>
</dbReference>
<dbReference type="PANTHER" id="PTHR11199">
    <property type="entry name" value="STROMAL ANTIGEN"/>
    <property type="match status" value="1"/>
</dbReference>
<evidence type="ECO:0000313" key="3">
    <source>
        <dbReference type="EMBL" id="CAI9555873.1"/>
    </source>
</evidence>